<feature type="region of interest" description="Disordered" evidence="9">
    <location>
        <begin position="133"/>
        <end position="177"/>
    </location>
</feature>
<evidence type="ECO:0000313" key="15">
    <source>
        <dbReference type="Proteomes" id="UP000026962"/>
    </source>
</evidence>
<feature type="compositionally biased region" description="Basic and acidic residues" evidence="9">
    <location>
        <begin position="257"/>
        <end position="273"/>
    </location>
</feature>
<dbReference type="SMART" id="SM00466">
    <property type="entry name" value="SRA"/>
    <property type="match status" value="1"/>
</dbReference>
<evidence type="ECO:0000259" key="10">
    <source>
        <dbReference type="PROSITE" id="PS50280"/>
    </source>
</evidence>
<dbReference type="PROSITE" id="PS51575">
    <property type="entry name" value="SAM_MT43_SUVAR39_2"/>
    <property type="match status" value="1"/>
</dbReference>
<dbReference type="Pfam" id="PF02182">
    <property type="entry name" value="SAD_SRA"/>
    <property type="match status" value="1"/>
</dbReference>
<feature type="region of interest" description="Disordered" evidence="9">
    <location>
        <begin position="1"/>
        <end position="42"/>
    </location>
</feature>
<dbReference type="GO" id="GO:0042054">
    <property type="term" value="F:histone methyltransferase activity"/>
    <property type="evidence" value="ECO:0007669"/>
    <property type="project" value="InterPro"/>
</dbReference>
<dbReference type="InterPro" id="IPR003105">
    <property type="entry name" value="SRA_YDG"/>
</dbReference>
<reference evidence="14" key="1">
    <citation type="submission" date="2015-04" db="UniProtKB">
        <authorList>
            <consortium name="EnsemblPlants"/>
        </authorList>
    </citation>
    <scope>IDENTIFICATION</scope>
</reference>
<evidence type="ECO:0000256" key="7">
    <source>
        <dbReference type="ARBA" id="ARBA00023242"/>
    </source>
</evidence>
<feature type="domain" description="Pre-SET" evidence="11">
    <location>
        <begin position="1228"/>
        <end position="1288"/>
    </location>
</feature>
<reference evidence="14" key="2">
    <citation type="submission" date="2018-05" db="EMBL/GenBank/DDBJ databases">
        <title>OpunRS2 (Oryza punctata Reference Sequence Version 2).</title>
        <authorList>
            <person name="Zhang J."/>
            <person name="Kudrna D."/>
            <person name="Lee S."/>
            <person name="Talag J."/>
            <person name="Welchert J."/>
            <person name="Wing R.A."/>
        </authorList>
    </citation>
    <scope>NUCLEOTIDE SEQUENCE [LARGE SCALE GENOMIC DNA]</scope>
</reference>
<keyword evidence="6" id="KW-0156">Chromatin regulator</keyword>
<evidence type="ECO:0000259" key="13">
    <source>
        <dbReference type="PROSITE" id="PS51015"/>
    </source>
</evidence>
<dbReference type="GO" id="GO:0005694">
    <property type="term" value="C:chromosome"/>
    <property type="evidence" value="ECO:0007669"/>
    <property type="project" value="UniProtKB-SubCell"/>
</dbReference>
<dbReference type="Gene3D" id="2.30.280.10">
    <property type="entry name" value="SRA-YDG"/>
    <property type="match status" value="2"/>
</dbReference>
<evidence type="ECO:0000256" key="1">
    <source>
        <dbReference type="ARBA" id="ARBA00004286"/>
    </source>
</evidence>
<dbReference type="GO" id="GO:0005634">
    <property type="term" value="C:nucleus"/>
    <property type="evidence" value="ECO:0007669"/>
    <property type="project" value="UniProtKB-SubCell"/>
</dbReference>
<dbReference type="GO" id="GO:0003690">
    <property type="term" value="F:double-stranded DNA binding"/>
    <property type="evidence" value="ECO:0007669"/>
    <property type="project" value="TreeGrafter"/>
</dbReference>
<evidence type="ECO:0000256" key="5">
    <source>
        <dbReference type="ARBA" id="ARBA00022691"/>
    </source>
</evidence>
<dbReference type="Pfam" id="PF05033">
    <property type="entry name" value="Pre-SET"/>
    <property type="match status" value="1"/>
</dbReference>
<sequence>MRQLRGCKTQPLGHATRAALRPQPSFELRLRAPPPSRSAEPAVACRARTRVKIFDAAGLASGRHVALPYQSRKERKLRIALLETLSLPLSTKKPNCSPRSPSPPPWPPVSGRGGGLDLSEILSSAARGSGWAGWGGDALPAPPRPSAAGGRGEGSGRARGRGGEERAAHGGGGARSVVAPAREAGRRNAVAVAGGSVTYGGERVAARRRSMDDGPTLELAEMLLHAAQPRRTRCTQRDARPDALPPRPPPSPVAADWRGEGTSRMRGRGEKGTTHGGAEGEGAVVAPVRTADAAARNAVAVGGGLGTHGVERDAGLVVTREEKRHGGGGGGELGAKRGLEVRAARSPPPPKRRAVSAIRQFPPGCGRDAAVPVGRARGCDGGVCLLDEATAAPLAGSKNDSAVLGVVEKVASVNGGDSMANVHHHHHAMMDMVLMKSSQASDENHVARKVGSLENGAEGAARGKGAHGGELLGRKEVLAQATNLLPKRRIVSATRCFPPGCGRDVVVPLAHREESKVGSGLEVMPVDAGWGASKEVVTMDGRDNSVNQCASNIVGTVQCQELEEGEVADEAYCDVESQKFAGHGEKLESAVPVTSAVTEVLTMCGSDEMERCSYAAEATEKHLSMGSKCSFGGPFYEIVHGKRVLGSDGMKREVPCLAMEDHGSIALDDQELVEVELTTGDHVQEAQVATTLNPHESTIDRHEAAVSANIALELSISHFSSVKSCGNTSQHEETIYASAAADDVKVMNRCKGTKSKAAAEPWAEAPSKEHFKVKRECEKDGMKKSSMNVPTEVFRDGIMRTKLLFTARKGVKPPLNTLHIPFSKGKEESVVTNSASFGPKKKLKVKSPHQSKGIPMKIVSTSGLVGKDNLIDEKSLNLENDDILKALAVHDGKLELYLNVPSCVQRHRQHGSGNGDDRSKIRMLCRRFQFICSALLHAVEQGSLMVRRIDLEADKIIRKLPGFTKLGPTVGNVRGVEVGDEFLYRVELALVGLHRPYQGGIDTTNHYGVLVAISIVASGGYPDELSSSGELIYTGSGGKPSGKKKYEDQKLEGGNLSLKNCIKTKTPVRVIHGFKGQNREDGSHSRAKQISTFTYDGLYLVVDCWMEGLKGQNREDNSHSRAKQIPTFTYDGLYLVVHYWTEGLKGSRIFKYRLQRVPGQPELPLHIAKGLRKSLSHPGLCVADISQGREMDPICVINDVSNVHPKSFQYISRIKYPSWLTKRHPQRHGCDCTDGCTDSAKCSCAVKNGGKIPFNFNGAIVHDKPLIFECGPSCRCHSSCHNRVSQKGMKFHLEVFRTANKGWGVRSLRSISSGSFICEYVGTLLTGKEADKRTNDEYLFDISHNCDDEDRSKGRPSTISGLNSSGACSQTMEDVCFTIDASEYGNIGRFINHSCSPNLYAQNVLWDHDDQRVPHIMFFAAESIPPLQELTYDYNYNIGEVRDLNGRVKVKDCHCGSPQCCGRLY</sequence>
<protein>
    <recommendedName>
        <fullName evidence="16">Histone-lysine N-methyltransferase</fullName>
    </recommendedName>
</protein>
<dbReference type="InterPro" id="IPR007728">
    <property type="entry name" value="Pre-SET_dom"/>
</dbReference>
<dbReference type="InterPro" id="IPR046341">
    <property type="entry name" value="SET_dom_sf"/>
</dbReference>
<keyword evidence="15" id="KW-1185">Reference proteome</keyword>
<evidence type="ECO:0000256" key="6">
    <source>
        <dbReference type="ARBA" id="ARBA00022853"/>
    </source>
</evidence>
<organism evidence="14">
    <name type="scientific">Oryza punctata</name>
    <name type="common">Red rice</name>
    <dbReference type="NCBI Taxonomy" id="4537"/>
    <lineage>
        <taxon>Eukaryota</taxon>
        <taxon>Viridiplantae</taxon>
        <taxon>Streptophyta</taxon>
        <taxon>Embryophyta</taxon>
        <taxon>Tracheophyta</taxon>
        <taxon>Spermatophyta</taxon>
        <taxon>Magnoliopsida</taxon>
        <taxon>Liliopsida</taxon>
        <taxon>Poales</taxon>
        <taxon>Poaceae</taxon>
        <taxon>BOP clade</taxon>
        <taxon>Oryzoideae</taxon>
        <taxon>Oryzeae</taxon>
        <taxon>Oryzinae</taxon>
        <taxon>Oryza</taxon>
    </lineage>
</organism>
<evidence type="ECO:0000259" key="11">
    <source>
        <dbReference type="PROSITE" id="PS50867"/>
    </source>
</evidence>
<dbReference type="Gramene" id="OPUNC08G12520.2">
    <property type="protein sequence ID" value="OPUNC08G12520.2"/>
    <property type="gene ID" value="OPUNC08G12520"/>
</dbReference>
<dbReference type="InterPro" id="IPR051357">
    <property type="entry name" value="H3K9_HMTase_SUVAR3-9"/>
</dbReference>
<feature type="domain" description="YDG" evidence="13">
    <location>
        <begin position="971"/>
        <end position="1156"/>
    </location>
</feature>
<keyword evidence="2" id="KW-0158">Chromosome</keyword>
<feature type="domain" description="SET" evidence="10">
    <location>
        <begin position="1291"/>
        <end position="1435"/>
    </location>
</feature>
<evidence type="ECO:0000256" key="9">
    <source>
        <dbReference type="SAM" id="MobiDB-lite"/>
    </source>
</evidence>
<dbReference type="SMART" id="SM00317">
    <property type="entry name" value="SET"/>
    <property type="match status" value="1"/>
</dbReference>
<evidence type="ECO:0000256" key="4">
    <source>
        <dbReference type="ARBA" id="ARBA00022679"/>
    </source>
</evidence>
<evidence type="ECO:0000256" key="2">
    <source>
        <dbReference type="ARBA" id="ARBA00022454"/>
    </source>
</evidence>
<dbReference type="Pfam" id="PF00856">
    <property type="entry name" value="SET"/>
    <property type="match status" value="1"/>
</dbReference>
<dbReference type="EnsemblPlants" id="OPUNC08G12520.2">
    <property type="protein sequence ID" value="OPUNC08G12520.2"/>
    <property type="gene ID" value="OPUNC08G12520"/>
</dbReference>
<dbReference type="Proteomes" id="UP000026962">
    <property type="component" value="Chromosome 8"/>
</dbReference>
<dbReference type="STRING" id="4537.A0A0E0LUP3"/>
<dbReference type="PROSITE" id="PS50867">
    <property type="entry name" value="PRE_SET"/>
    <property type="match status" value="1"/>
</dbReference>
<keyword evidence="5" id="KW-0949">S-adenosyl-L-methionine</keyword>
<comment type="subcellular location">
    <subcellularLocation>
        <location evidence="1">Chromosome</location>
    </subcellularLocation>
    <subcellularLocation>
        <location evidence="8">Nucleus</location>
    </subcellularLocation>
</comment>
<feature type="domain" description="Post-SET" evidence="12">
    <location>
        <begin position="1449"/>
        <end position="1465"/>
    </location>
</feature>
<dbReference type="GO" id="GO:0032259">
    <property type="term" value="P:methylation"/>
    <property type="evidence" value="ECO:0007669"/>
    <property type="project" value="UniProtKB-KW"/>
</dbReference>
<dbReference type="PROSITE" id="PS50868">
    <property type="entry name" value="POST_SET"/>
    <property type="match status" value="1"/>
</dbReference>
<dbReference type="InterPro" id="IPR036987">
    <property type="entry name" value="SRA-YDG_sf"/>
</dbReference>
<dbReference type="InterPro" id="IPR015947">
    <property type="entry name" value="PUA-like_sf"/>
</dbReference>
<feature type="region of interest" description="Disordered" evidence="9">
    <location>
        <begin position="89"/>
        <end position="117"/>
    </location>
</feature>
<dbReference type="Gene3D" id="2.170.270.10">
    <property type="entry name" value="SET domain"/>
    <property type="match status" value="1"/>
</dbReference>
<evidence type="ECO:0000259" key="12">
    <source>
        <dbReference type="PROSITE" id="PS50868"/>
    </source>
</evidence>
<dbReference type="PANTHER" id="PTHR45660:SF11">
    <property type="entry name" value="OS08G0400200 PROTEIN"/>
    <property type="match status" value="1"/>
</dbReference>
<dbReference type="eggNOG" id="KOG1082">
    <property type="taxonomic scope" value="Eukaryota"/>
</dbReference>
<dbReference type="InterPro" id="IPR003616">
    <property type="entry name" value="Post-SET_dom"/>
</dbReference>
<dbReference type="SUPFAM" id="SSF82199">
    <property type="entry name" value="SET domain"/>
    <property type="match status" value="1"/>
</dbReference>
<dbReference type="GO" id="GO:0008270">
    <property type="term" value="F:zinc ion binding"/>
    <property type="evidence" value="ECO:0007669"/>
    <property type="project" value="InterPro"/>
</dbReference>
<dbReference type="InterPro" id="IPR001214">
    <property type="entry name" value="SET_dom"/>
</dbReference>
<accession>A0A0E0LUP3</accession>
<evidence type="ECO:0008006" key="16">
    <source>
        <dbReference type="Google" id="ProtNLM"/>
    </source>
</evidence>
<dbReference type="PROSITE" id="PS50280">
    <property type="entry name" value="SET"/>
    <property type="match status" value="1"/>
</dbReference>
<feature type="region of interest" description="Disordered" evidence="9">
    <location>
        <begin position="228"/>
        <end position="280"/>
    </location>
</feature>
<feature type="compositionally biased region" description="Pro residues" evidence="9">
    <location>
        <begin position="243"/>
        <end position="252"/>
    </location>
</feature>
<keyword evidence="3" id="KW-0489">Methyltransferase</keyword>
<proteinExistence type="predicted"/>
<keyword evidence="7 8" id="KW-0539">Nucleus</keyword>
<dbReference type="SUPFAM" id="SSF88697">
    <property type="entry name" value="PUA domain-like"/>
    <property type="match status" value="2"/>
</dbReference>
<dbReference type="SMART" id="SM00468">
    <property type="entry name" value="PreSET"/>
    <property type="match status" value="1"/>
</dbReference>
<dbReference type="PROSITE" id="PS51015">
    <property type="entry name" value="YDG"/>
    <property type="match status" value="1"/>
</dbReference>
<dbReference type="PANTHER" id="PTHR45660">
    <property type="entry name" value="HISTONE-LYSINE N-METHYLTRANSFERASE SETMAR"/>
    <property type="match status" value="1"/>
</dbReference>
<keyword evidence="4" id="KW-0808">Transferase</keyword>
<evidence type="ECO:0000256" key="8">
    <source>
        <dbReference type="PROSITE-ProRule" id="PRU00358"/>
    </source>
</evidence>
<name>A0A0E0LUP3_ORYPU</name>
<dbReference type="InterPro" id="IPR025794">
    <property type="entry name" value="H3-K9-MeTrfase_plant"/>
</dbReference>
<evidence type="ECO:0000256" key="3">
    <source>
        <dbReference type="ARBA" id="ARBA00022603"/>
    </source>
</evidence>
<evidence type="ECO:0000313" key="14">
    <source>
        <dbReference type="EnsemblPlants" id="OPUNC08G12520.2"/>
    </source>
</evidence>